<reference evidence="14 15" key="1">
    <citation type="submission" date="2017-06" db="EMBL/GenBank/DDBJ databases">
        <authorList>
            <person name="Kim H.J."/>
            <person name="Triplett B.A."/>
        </authorList>
    </citation>
    <scope>NUCLEOTIDE SEQUENCE [LARGE SCALE GENOMIC DNA]</scope>
    <source>
        <strain evidence="14">FRACA_ARgP5</strain>
    </source>
</reference>
<feature type="binding site" evidence="10">
    <location>
        <position position="77"/>
    </location>
    <ligand>
        <name>ATP</name>
        <dbReference type="ChEBI" id="CHEBI:30616"/>
    </ligand>
</feature>
<feature type="compositionally biased region" description="Low complexity" evidence="11">
    <location>
        <begin position="411"/>
        <end position="429"/>
    </location>
</feature>
<evidence type="ECO:0000256" key="1">
    <source>
        <dbReference type="ARBA" id="ARBA00012513"/>
    </source>
</evidence>
<dbReference type="InterPro" id="IPR008271">
    <property type="entry name" value="Ser/Thr_kinase_AS"/>
</dbReference>
<feature type="region of interest" description="Disordered" evidence="11">
    <location>
        <begin position="500"/>
        <end position="558"/>
    </location>
</feature>
<dbReference type="SUPFAM" id="SSF56112">
    <property type="entry name" value="Protein kinase-like (PK-like)"/>
    <property type="match status" value="1"/>
</dbReference>
<organism evidence="14 15">
    <name type="scientific">Frankia canadensis</name>
    <dbReference type="NCBI Taxonomy" id="1836972"/>
    <lineage>
        <taxon>Bacteria</taxon>
        <taxon>Bacillati</taxon>
        <taxon>Actinomycetota</taxon>
        <taxon>Actinomycetes</taxon>
        <taxon>Frankiales</taxon>
        <taxon>Frankiaceae</taxon>
        <taxon>Frankia</taxon>
    </lineage>
</organism>
<dbReference type="EC" id="2.7.11.1" evidence="1"/>
<keyword evidence="4" id="KW-0677">Repeat</keyword>
<dbReference type="PROSITE" id="PS00108">
    <property type="entry name" value="PROTEIN_KINASE_ST"/>
    <property type="match status" value="1"/>
</dbReference>
<name>A0A2I2KJ73_9ACTN</name>
<dbReference type="PANTHER" id="PTHR43289">
    <property type="entry name" value="MITOGEN-ACTIVATED PROTEIN KINASE KINASE KINASE 20-RELATED"/>
    <property type="match status" value="1"/>
</dbReference>
<evidence type="ECO:0000259" key="13">
    <source>
        <dbReference type="PROSITE" id="PS51178"/>
    </source>
</evidence>
<dbReference type="PROSITE" id="PS00107">
    <property type="entry name" value="PROTEIN_KINASE_ATP"/>
    <property type="match status" value="1"/>
</dbReference>
<evidence type="ECO:0000256" key="5">
    <source>
        <dbReference type="ARBA" id="ARBA00022741"/>
    </source>
</evidence>
<keyword evidence="6 14" id="KW-0418">Kinase</keyword>
<evidence type="ECO:0000256" key="6">
    <source>
        <dbReference type="ARBA" id="ARBA00022777"/>
    </source>
</evidence>
<feature type="region of interest" description="Disordered" evidence="11">
    <location>
        <begin position="410"/>
        <end position="433"/>
    </location>
</feature>
<dbReference type="GO" id="GO:0106310">
    <property type="term" value="F:protein serine kinase activity"/>
    <property type="evidence" value="ECO:0007669"/>
    <property type="project" value="RHEA"/>
</dbReference>
<feature type="compositionally biased region" description="Low complexity" evidence="11">
    <location>
        <begin position="680"/>
        <end position="697"/>
    </location>
</feature>
<gene>
    <name evidence="14" type="ORF">FRACA_110032</name>
</gene>
<evidence type="ECO:0000313" key="15">
    <source>
        <dbReference type="Proteomes" id="UP000234331"/>
    </source>
</evidence>
<evidence type="ECO:0000256" key="10">
    <source>
        <dbReference type="PROSITE-ProRule" id="PRU10141"/>
    </source>
</evidence>
<evidence type="ECO:0000256" key="11">
    <source>
        <dbReference type="SAM" id="MobiDB-lite"/>
    </source>
</evidence>
<dbReference type="Gene3D" id="1.10.510.10">
    <property type="entry name" value="Transferase(Phosphotransferase) domain 1"/>
    <property type="match status" value="1"/>
</dbReference>
<comment type="catalytic activity">
    <reaction evidence="8">
        <text>L-threonyl-[protein] + ATP = O-phospho-L-threonyl-[protein] + ADP + H(+)</text>
        <dbReference type="Rhea" id="RHEA:46608"/>
        <dbReference type="Rhea" id="RHEA-COMP:11060"/>
        <dbReference type="Rhea" id="RHEA-COMP:11605"/>
        <dbReference type="ChEBI" id="CHEBI:15378"/>
        <dbReference type="ChEBI" id="CHEBI:30013"/>
        <dbReference type="ChEBI" id="CHEBI:30616"/>
        <dbReference type="ChEBI" id="CHEBI:61977"/>
        <dbReference type="ChEBI" id="CHEBI:456216"/>
        <dbReference type="EC" id="2.7.11.1"/>
    </reaction>
</comment>
<keyword evidence="3 14" id="KW-0808">Transferase</keyword>
<feature type="domain" description="Protein kinase" evidence="12">
    <location>
        <begin position="48"/>
        <end position="308"/>
    </location>
</feature>
<dbReference type="Proteomes" id="UP000234331">
    <property type="component" value="Unassembled WGS sequence"/>
</dbReference>
<dbReference type="SMART" id="SM00740">
    <property type="entry name" value="PASTA"/>
    <property type="match status" value="2"/>
</dbReference>
<dbReference type="CDD" id="cd06577">
    <property type="entry name" value="PASTA_pknB"/>
    <property type="match status" value="2"/>
</dbReference>
<evidence type="ECO:0000256" key="7">
    <source>
        <dbReference type="ARBA" id="ARBA00022840"/>
    </source>
</evidence>
<keyword evidence="2 14" id="KW-0723">Serine/threonine-protein kinase</keyword>
<feature type="domain" description="PASTA" evidence="13">
    <location>
        <begin position="550"/>
        <end position="614"/>
    </location>
</feature>
<dbReference type="PROSITE" id="PS50011">
    <property type="entry name" value="PROTEIN_KINASE_DOM"/>
    <property type="match status" value="1"/>
</dbReference>
<dbReference type="InterPro" id="IPR005543">
    <property type="entry name" value="PASTA_dom"/>
</dbReference>
<evidence type="ECO:0000256" key="2">
    <source>
        <dbReference type="ARBA" id="ARBA00022527"/>
    </source>
</evidence>
<dbReference type="InterPro" id="IPR000719">
    <property type="entry name" value="Prot_kinase_dom"/>
</dbReference>
<evidence type="ECO:0000256" key="8">
    <source>
        <dbReference type="ARBA" id="ARBA00047899"/>
    </source>
</evidence>
<sequence>MGAADRGSLRVPRGPAAVVARDGAVVGHDRHGRRKKGQGAVRKLGSRYVLHEMLGQGTTGQVWQGARVSDGAPVAIKVLRRELADDPAIVDRFLREWDLLVDLDSPGLVAVRDLVNEPDTLAIVMDLVDGPDLRAHLREFGPRPAEEAVRLTVGTLWALDSVHAAGIVHRDVKPENILIDTSDPAGPIVRLTDFGIARVINSSSQAHPTGPVGTPLYMAPELGSGAPPTPAADVYSAGVVLYEILAGSPPFDAANPMELLRAHREDEPLPIQGVPGPVWDALARMLAKSPRERPASAAEAADDLEEALGVGLRSRPAEAAASTQRVARPAARGVAVSSPTAAAGGWNDLEHTQIAGSIPATATRIAPMTGARGAAADWNGDAPTGMSPAVRVPARSGGTAADTNTVMSAIPASRQPGPSGAAPGAGSRAGADRRRRTRIAAGAGLVVALVAGAGGWALASGGAADNSLSADSGIQSSADPSAVVSAAVLGGAPGVAVGVPGAPAAQPGQHPAGRALPTTSTAPSAGAAATTPASSPTAGSSPSPSPTDDGTATVPNTEGMSFNAAQNKLQSAGFTSLNKAFDCYDTGAVDSVVRQSPKSGKVAKTTTISLQIQGNDCREVPNVTGMTESGAKSTLSAAGFPWVNGSCPAGYTSKVTSYSPSTGRHPSNSTTVTLNLSCKAPQASPTAAPTTPAPTSK</sequence>
<keyword evidence="5 10" id="KW-0547">Nucleotide-binding</keyword>
<proteinExistence type="predicted"/>
<protein>
    <recommendedName>
        <fullName evidence="1">non-specific serine/threonine protein kinase</fullName>
        <ecNumber evidence="1">2.7.11.1</ecNumber>
    </recommendedName>
</protein>
<feature type="compositionally biased region" description="Polar residues" evidence="11">
    <location>
        <begin position="660"/>
        <end position="676"/>
    </location>
</feature>
<dbReference type="InterPro" id="IPR011009">
    <property type="entry name" value="Kinase-like_dom_sf"/>
</dbReference>
<dbReference type="InterPro" id="IPR017441">
    <property type="entry name" value="Protein_kinase_ATP_BS"/>
</dbReference>
<dbReference type="Gene3D" id="3.30.10.20">
    <property type="match status" value="2"/>
</dbReference>
<evidence type="ECO:0000256" key="3">
    <source>
        <dbReference type="ARBA" id="ARBA00022679"/>
    </source>
</evidence>
<dbReference type="EMBL" id="FZMO01000013">
    <property type="protein sequence ID" value="SNQ45718.1"/>
    <property type="molecule type" value="Genomic_DNA"/>
</dbReference>
<dbReference type="PANTHER" id="PTHR43289:SF6">
    <property type="entry name" value="SERINE_THREONINE-PROTEIN KINASE NEKL-3"/>
    <property type="match status" value="1"/>
</dbReference>
<evidence type="ECO:0000313" key="14">
    <source>
        <dbReference type="EMBL" id="SNQ45718.1"/>
    </source>
</evidence>
<dbReference type="Pfam" id="PF03793">
    <property type="entry name" value="PASTA"/>
    <property type="match status" value="2"/>
</dbReference>
<feature type="compositionally biased region" description="Low complexity" evidence="11">
    <location>
        <begin position="500"/>
        <end position="553"/>
    </location>
</feature>
<evidence type="ECO:0000256" key="4">
    <source>
        <dbReference type="ARBA" id="ARBA00022737"/>
    </source>
</evidence>
<evidence type="ECO:0000259" key="12">
    <source>
        <dbReference type="PROSITE" id="PS50011"/>
    </source>
</evidence>
<dbReference type="SMART" id="SM00220">
    <property type="entry name" value="S_TKc"/>
    <property type="match status" value="1"/>
</dbReference>
<keyword evidence="15" id="KW-1185">Reference proteome</keyword>
<dbReference type="PROSITE" id="PS51178">
    <property type="entry name" value="PASTA"/>
    <property type="match status" value="1"/>
</dbReference>
<dbReference type="GO" id="GO:0005524">
    <property type="term" value="F:ATP binding"/>
    <property type="evidence" value="ECO:0007669"/>
    <property type="project" value="UniProtKB-UniRule"/>
</dbReference>
<dbReference type="GO" id="GO:0004674">
    <property type="term" value="F:protein serine/threonine kinase activity"/>
    <property type="evidence" value="ECO:0007669"/>
    <property type="project" value="UniProtKB-KW"/>
</dbReference>
<accession>A0A2I2KJ73</accession>
<feature type="region of interest" description="Disordered" evidence="11">
    <location>
        <begin position="660"/>
        <end position="697"/>
    </location>
</feature>
<evidence type="ECO:0000256" key="9">
    <source>
        <dbReference type="ARBA" id="ARBA00048679"/>
    </source>
</evidence>
<dbReference type="Pfam" id="PF00069">
    <property type="entry name" value="Pkinase"/>
    <property type="match status" value="1"/>
</dbReference>
<keyword evidence="7 10" id="KW-0067">ATP-binding</keyword>
<dbReference type="AlphaFoldDB" id="A0A2I2KJ73"/>
<dbReference type="CDD" id="cd14014">
    <property type="entry name" value="STKc_PknB_like"/>
    <property type="match status" value="1"/>
</dbReference>
<dbReference type="Gene3D" id="3.30.200.20">
    <property type="entry name" value="Phosphorylase Kinase, domain 1"/>
    <property type="match status" value="1"/>
</dbReference>
<comment type="catalytic activity">
    <reaction evidence="9">
        <text>L-seryl-[protein] + ATP = O-phospho-L-seryl-[protein] + ADP + H(+)</text>
        <dbReference type="Rhea" id="RHEA:17989"/>
        <dbReference type="Rhea" id="RHEA-COMP:9863"/>
        <dbReference type="Rhea" id="RHEA-COMP:11604"/>
        <dbReference type="ChEBI" id="CHEBI:15378"/>
        <dbReference type="ChEBI" id="CHEBI:29999"/>
        <dbReference type="ChEBI" id="CHEBI:30616"/>
        <dbReference type="ChEBI" id="CHEBI:83421"/>
        <dbReference type="ChEBI" id="CHEBI:456216"/>
        <dbReference type="EC" id="2.7.11.1"/>
    </reaction>
</comment>